<evidence type="ECO:0000259" key="2">
    <source>
        <dbReference type="Pfam" id="PF09524"/>
    </source>
</evidence>
<evidence type="ECO:0000313" key="3">
    <source>
        <dbReference type="EMBL" id="MBC3803668.1"/>
    </source>
</evidence>
<reference evidence="3 4" key="1">
    <citation type="journal article" date="2020" name="mSystems">
        <title>Defining Genomic and Predicted Metabolic Features of the Acetobacterium Genus.</title>
        <authorList>
            <person name="Ross D.E."/>
            <person name="Marshall C.W."/>
            <person name="Gulliver D."/>
            <person name="May H.D."/>
            <person name="Norman R.S."/>
        </authorList>
    </citation>
    <scope>NUCLEOTIDE SEQUENCE [LARGE SCALE GENOMIC DNA]</scope>
    <source>
        <strain evidence="3 4">DSM 8238</strain>
    </source>
</reference>
<organism evidence="3 4">
    <name type="scientific">Acetobacterium fimetarium</name>
    <dbReference type="NCBI Taxonomy" id="52691"/>
    <lineage>
        <taxon>Bacteria</taxon>
        <taxon>Bacillati</taxon>
        <taxon>Bacillota</taxon>
        <taxon>Clostridia</taxon>
        <taxon>Eubacteriales</taxon>
        <taxon>Eubacteriaceae</taxon>
        <taxon>Acetobacterium</taxon>
    </lineage>
</organism>
<protein>
    <recommendedName>
        <fullName evidence="2">Phage conserved hypothetical protein C-terminal domain-containing protein</fullName>
    </recommendedName>
</protein>
<dbReference type="Proteomes" id="UP000603234">
    <property type="component" value="Unassembled WGS sequence"/>
</dbReference>
<dbReference type="RefSeq" id="WP_186841570.1">
    <property type="nucleotide sequence ID" value="NZ_WJBC01000004.1"/>
</dbReference>
<dbReference type="Pfam" id="PF09524">
    <property type="entry name" value="Phg_2220_C"/>
    <property type="match status" value="1"/>
</dbReference>
<sequence>MNYIQELNAFERWLETNYLPATAQLLWYKLVALFNRCGWAEWITVDNQRLMVLIQCKSEKTFIRARDSLIEKGLFVYRRGKKGSPNAYRMVSFEAINTVNNTVNLPVFMTVETTADPPVETTDITRQKQDKTIIQKDKKKNRNAVAGDGQKNSAQDEQPVDSPLVGQVVDYLNHSCRSEFKAATAATGRLITARAHEGFGFDDFRAVIDTKTAEWLSDPKMNQYLRPQTLFGSKFEGYLNQSRKSLPPEATLPNGYNYAGKGERSL</sequence>
<evidence type="ECO:0000256" key="1">
    <source>
        <dbReference type="SAM" id="MobiDB-lite"/>
    </source>
</evidence>
<feature type="region of interest" description="Disordered" evidence="1">
    <location>
        <begin position="126"/>
        <end position="160"/>
    </location>
</feature>
<dbReference type="EMBL" id="WJBC01000004">
    <property type="protein sequence ID" value="MBC3803668.1"/>
    <property type="molecule type" value="Genomic_DNA"/>
</dbReference>
<gene>
    <name evidence="3" type="ORF">GH808_04370</name>
</gene>
<feature type="region of interest" description="Disordered" evidence="1">
    <location>
        <begin position="244"/>
        <end position="266"/>
    </location>
</feature>
<proteinExistence type="predicted"/>
<comment type="caution">
    <text evidence="3">The sequence shown here is derived from an EMBL/GenBank/DDBJ whole genome shotgun (WGS) entry which is preliminary data.</text>
</comment>
<feature type="compositionally biased region" description="Basic and acidic residues" evidence="1">
    <location>
        <begin position="126"/>
        <end position="136"/>
    </location>
</feature>
<accession>A0ABR6WTE7</accession>
<feature type="domain" description="Phage conserved hypothetical protein C-terminal" evidence="2">
    <location>
        <begin position="168"/>
        <end position="240"/>
    </location>
</feature>
<name>A0ABR6WTE7_9FIRM</name>
<dbReference type="InterPro" id="IPR011741">
    <property type="entry name" value="Phg_2220_C"/>
</dbReference>
<dbReference type="NCBIfam" id="TIGR02220">
    <property type="entry name" value="phg_TIGR02220"/>
    <property type="match status" value="1"/>
</dbReference>
<evidence type="ECO:0000313" key="4">
    <source>
        <dbReference type="Proteomes" id="UP000603234"/>
    </source>
</evidence>
<keyword evidence="4" id="KW-1185">Reference proteome</keyword>